<dbReference type="GO" id="GO:1990810">
    <property type="term" value="P:microtubule anchoring at mitotic spindle pole body"/>
    <property type="evidence" value="ECO:0007669"/>
    <property type="project" value="TreeGrafter"/>
</dbReference>
<dbReference type="Proteomes" id="UP000775547">
    <property type="component" value="Unassembled WGS sequence"/>
</dbReference>
<evidence type="ECO:0000313" key="1">
    <source>
        <dbReference type="EMBL" id="KAG5647618.1"/>
    </source>
</evidence>
<dbReference type="Pfam" id="PF00400">
    <property type="entry name" value="WD40"/>
    <property type="match status" value="1"/>
</dbReference>
<dbReference type="InterPro" id="IPR001680">
    <property type="entry name" value="WD40_rpt"/>
</dbReference>
<dbReference type="InterPro" id="IPR015943">
    <property type="entry name" value="WD40/YVTN_repeat-like_dom_sf"/>
</dbReference>
<dbReference type="AlphaFoldDB" id="A0A9P7GCN7"/>
<sequence length="355" mass="39451">MDFTEIYKQSASLVAFSPGAHFILTAVQDRIIVRRTDTLQITRTWLLDASRSPTHASLTSFKSKPGPSNGIASGQEAWISHVGWSCDSEYILAACAKRGVVHLQKLRDEEWNGRIDCGAEGLVKAEWAPDGRTILCFSEWGLRVTLWSLVTGAATYIQFPVHPDRGYAFRSDGRYFILAERHKSKETLGLYDASDSYKLVRHFPLPTSSLSSLSLSPNGDYLAAWEGPLEYKLYALNLAGITIATFSPDRDPGLGIRCVSWHPSGMFLAVGGWDNKVRPRFCALDSSGIEESHRFTYWITSAGHQSPLSKYRGEFQLEPQFGESLQNGLKPLKAVASFPTSAYRVPIQSPCYAQM</sequence>
<dbReference type="PANTHER" id="PTHR16220:SF0">
    <property type="entry name" value="WD REPEAT-CONTAINING PROTEIN WRAP73"/>
    <property type="match status" value="1"/>
</dbReference>
<reference evidence="1" key="1">
    <citation type="submission" date="2020-07" db="EMBL/GenBank/DDBJ databases">
        <authorList>
            <person name="Nieuwenhuis M."/>
            <person name="Van De Peppel L.J.J."/>
        </authorList>
    </citation>
    <scope>NUCLEOTIDE SEQUENCE</scope>
    <source>
        <strain evidence="1">AP01</strain>
        <tissue evidence="1">Mycelium</tissue>
    </source>
</reference>
<evidence type="ECO:0000313" key="2">
    <source>
        <dbReference type="Proteomes" id="UP000775547"/>
    </source>
</evidence>
<organism evidence="1 2">
    <name type="scientific">Asterophora parasitica</name>
    <dbReference type="NCBI Taxonomy" id="117018"/>
    <lineage>
        <taxon>Eukaryota</taxon>
        <taxon>Fungi</taxon>
        <taxon>Dikarya</taxon>
        <taxon>Basidiomycota</taxon>
        <taxon>Agaricomycotina</taxon>
        <taxon>Agaricomycetes</taxon>
        <taxon>Agaricomycetidae</taxon>
        <taxon>Agaricales</taxon>
        <taxon>Tricholomatineae</taxon>
        <taxon>Lyophyllaceae</taxon>
        <taxon>Asterophora</taxon>
    </lineage>
</organism>
<keyword evidence="2" id="KW-1185">Reference proteome</keyword>
<dbReference type="PANTHER" id="PTHR16220">
    <property type="entry name" value="WD REPEAT PROTEIN 8-RELATED"/>
    <property type="match status" value="1"/>
</dbReference>
<dbReference type="GO" id="GO:1990811">
    <property type="term" value="C:MWP complex"/>
    <property type="evidence" value="ECO:0007669"/>
    <property type="project" value="TreeGrafter"/>
</dbReference>
<protein>
    <submittedName>
        <fullName evidence="1">Uncharacterized protein</fullName>
    </submittedName>
</protein>
<name>A0A9P7GCN7_9AGAR</name>
<dbReference type="OrthoDB" id="308690at2759"/>
<dbReference type="Gene3D" id="2.130.10.10">
    <property type="entry name" value="YVTN repeat-like/Quinoprotein amine dehydrogenase"/>
    <property type="match status" value="2"/>
</dbReference>
<dbReference type="InterPro" id="IPR052778">
    <property type="entry name" value="Centrosome-WD_assoc"/>
</dbReference>
<accession>A0A9P7GCN7</accession>
<comment type="caution">
    <text evidence="1">The sequence shown here is derived from an EMBL/GenBank/DDBJ whole genome shotgun (WGS) entry which is preliminary data.</text>
</comment>
<gene>
    <name evidence="1" type="ORF">DXG03_008971</name>
</gene>
<proteinExistence type="predicted"/>
<dbReference type="EMBL" id="JABCKV010000008">
    <property type="protein sequence ID" value="KAG5647618.1"/>
    <property type="molecule type" value="Genomic_DNA"/>
</dbReference>
<dbReference type="GO" id="GO:0005815">
    <property type="term" value="C:microtubule organizing center"/>
    <property type="evidence" value="ECO:0007669"/>
    <property type="project" value="TreeGrafter"/>
</dbReference>
<reference evidence="1" key="2">
    <citation type="submission" date="2021-10" db="EMBL/GenBank/DDBJ databases">
        <title>Phylogenomics reveals ancestral predisposition of the termite-cultivated fungus Termitomyces towards a domesticated lifestyle.</title>
        <authorList>
            <person name="Auxier B."/>
            <person name="Grum-Grzhimaylo A."/>
            <person name="Cardenas M.E."/>
            <person name="Lodge J.D."/>
            <person name="Laessoe T."/>
            <person name="Pedersen O."/>
            <person name="Smith M.E."/>
            <person name="Kuyper T.W."/>
            <person name="Franco-Molano E.A."/>
            <person name="Baroni T.J."/>
            <person name="Aanen D.K."/>
        </authorList>
    </citation>
    <scope>NUCLEOTIDE SEQUENCE</scope>
    <source>
        <strain evidence="1">AP01</strain>
        <tissue evidence="1">Mycelium</tissue>
    </source>
</reference>
<dbReference type="SUPFAM" id="SSF82171">
    <property type="entry name" value="DPP6 N-terminal domain-like"/>
    <property type="match status" value="1"/>
</dbReference>